<accession>A0A1G6W3W0</accession>
<protein>
    <submittedName>
        <fullName evidence="3">Uncharacterized protein</fullName>
    </submittedName>
</protein>
<keyword evidence="4" id="KW-1185">Reference proteome</keyword>
<gene>
    <name evidence="3" type="ORF">SAMN04489866_104205</name>
</gene>
<feature type="signal peptide" evidence="2">
    <location>
        <begin position="1"/>
        <end position="34"/>
    </location>
</feature>
<organism evidence="3 4">
    <name type="scientific">Peptococcus niger</name>
    <dbReference type="NCBI Taxonomy" id="2741"/>
    <lineage>
        <taxon>Bacteria</taxon>
        <taxon>Bacillati</taxon>
        <taxon>Bacillota</taxon>
        <taxon>Clostridia</taxon>
        <taxon>Eubacteriales</taxon>
        <taxon>Peptococcaceae</taxon>
        <taxon>Peptococcus</taxon>
    </lineage>
</organism>
<evidence type="ECO:0000256" key="2">
    <source>
        <dbReference type="SAM" id="SignalP"/>
    </source>
</evidence>
<dbReference type="STRING" id="2741.SAMN04489866_104205"/>
<proteinExistence type="predicted"/>
<feature type="compositionally biased region" description="Basic and acidic residues" evidence="1">
    <location>
        <begin position="91"/>
        <end position="100"/>
    </location>
</feature>
<feature type="chain" id="PRO_5011763821" evidence="2">
    <location>
        <begin position="35"/>
        <end position="100"/>
    </location>
</feature>
<name>A0A1G6W3W0_PEPNI</name>
<reference evidence="3 4" key="1">
    <citation type="submission" date="2016-10" db="EMBL/GenBank/DDBJ databases">
        <authorList>
            <person name="de Groot N.N."/>
        </authorList>
    </citation>
    <scope>NUCLEOTIDE SEQUENCE [LARGE SCALE GENOMIC DNA]</scope>
    <source>
        <strain evidence="3 4">DSM 20475</strain>
    </source>
</reference>
<sequence length="100" mass="10864">MQKTSKENKIKHKILSSLLASVILLSIAPNVTQAAEIPSAIVETVSSGESINYQALANLQAERSDTSIITDSQAQAEKQKALLYPRRRTIGPHDDSLPSH</sequence>
<evidence type="ECO:0000313" key="3">
    <source>
        <dbReference type="EMBL" id="SDD59715.1"/>
    </source>
</evidence>
<keyword evidence="2" id="KW-0732">Signal</keyword>
<evidence type="ECO:0000256" key="1">
    <source>
        <dbReference type="SAM" id="MobiDB-lite"/>
    </source>
</evidence>
<dbReference type="Proteomes" id="UP000198995">
    <property type="component" value="Unassembled WGS sequence"/>
</dbReference>
<dbReference type="RefSeq" id="WP_091791662.1">
    <property type="nucleotide sequence ID" value="NZ_FNAF01000004.1"/>
</dbReference>
<dbReference type="EMBL" id="FNAF01000004">
    <property type="protein sequence ID" value="SDD59715.1"/>
    <property type="molecule type" value="Genomic_DNA"/>
</dbReference>
<evidence type="ECO:0000313" key="4">
    <source>
        <dbReference type="Proteomes" id="UP000198995"/>
    </source>
</evidence>
<feature type="region of interest" description="Disordered" evidence="1">
    <location>
        <begin position="81"/>
        <end position="100"/>
    </location>
</feature>
<dbReference type="AlphaFoldDB" id="A0A1G6W3W0"/>